<dbReference type="InParanoid" id="G0M9R2"/>
<dbReference type="InterPro" id="IPR013088">
    <property type="entry name" value="Znf_NHR/GATA"/>
</dbReference>
<sequence length="348" mass="39831">MESPPSLQICGVCEQTADAVHFGALSCRACAAFFRRRVAANKLHVVSRCAGNCKLEGFLHRKLCSNCRLQKCLDIGMKPSAVLSRLTVKMEPGTSSMCLLDQMKTAYLRLENARKEAFQKEGRIPKTANYKELNELCSIDLDLIIVNYTSMLQSITPTDEEQRRLLGIQFLVPFCLLDGAFRSQYVDSDLFLMPNGDYVELEKLNKFYENPEENDKSIAGGVTSLMRPYWRLNNQVLRNELKSVLLDLSEFLFVSALIFWDFGITNQSEECIQICKQMRSRVIEELTSYEKSIRKDDHPMRVGAVVMVLQAVQKAYGIMDECRDISMVYNLYGRECPLFRVPQNTEFR</sequence>
<keyword evidence="3 9" id="KW-0862">Zinc</keyword>
<dbReference type="Gene3D" id="1.10.565.10">
    <property type="entry name" value="Retinoid X Receptor"/>
    <property type="match status" value="1"/>
</dbReference>
<dbReference type="PROSITE" id="PS00031">
    <property type="entry name" value="NUCLEAR_REC_DBD_1"/>
    <property type="match status" value="1"/>
</dbReference>
<dbReference type="SMART" id="SM00399">
    <property type="entry name" value="ZnF_C4"/>
    <property type="match status" value="1"/>
</dbReference>
<dbReference type="PANTHER" id="PTHR46011">
    <property type="entry name" value="NUCLEAR HORMONE RECEPTOR FAMILY MEMBER NHR-86-RELATED"/>
    <property type="match status" value="1"/>
</dbReference>
<comment type="similarity">
    <text evidence="9">Belongs to the nuclear hormone receptor family.</text>
</comment>
<dbReference type="InterPro" id="IPR001628">
    <property type="entry name" value="Znf_hrmn_rcpt"/>
</dbReference>
<dbReference type="GO" id="GO:0005634">
    <property type="term" value="C:nucleus"/>
    <property type="evidence" value="ECO:0007669"/>
    <property type="project" value="UniProtKB-SubCell"/>
</dbReference>
<dbReference type="PROSITE" id="PS51843">
    <property type="entry name" value="NR_LBD"/>
    <property type="match status" value="1"/>
</dbReference>
<keyword evidence="7 9" id="KW-0675">Receptor</keyword>
<dbReference type="SUPFAM" id="SSF48508">
    <property type="entry name" value="Nuclear receptor ligand-binding domain"/>
    <property type="match status" value="1"/>
</dbReference>
<keyword evidence="2 9" id="KW-0863">Zinc-finger</keyword>
<evidence type="ECO:0000256" key="7">
    <source>
        <dbReference type="ARBA" id="ARBA00023170"/>
    </source>
</evidence>
<reference evidence="13" key="1">
    <citation type="submission" date="2011-07" db="EMBL/GenBank/DDBJ databases">
        <authorList>
            <consortium name="Caenorhabditis brenneri Sequencing and Analysis Consortium"/>
            <person name="Wilson R.K."/>
        </authorList>
    </citation>
    <scope>NUCLEOTIDE SEQUENCE [LARGE SCALE GENOMIC DNA]</scope>
    <source>
        <strain evidence="13">PB2801</strain>
    </source>
</reference>
<gene>
    <name evidence="12" type="primary">Cbn-nhr-237</name>
    <name evidence="12" type="ORF">CAEBREN_06077</name>
</gene>
<feature type="domain" description="Nuclear receptor" evidence="10">
    <location>
        <begin position="7"/>
        <end position="84"/>
    </location>
</feature>
<dbReference type="PROSITE" id="PS51030">
    <property type="entry name" value="NUCLEAR_REC_DBD_2"/>
    <property type="match status" value="1"/>
</dbReference>
<keyword evidence="6 9" id="KW-0804">Transcription</keyword>
<organism evidence="13">
    <name type="scientific">Caenorhabditis brenneri</name>
    <name type="common">Nematode worm</name>
    <dbReference type="NCBI Taxonomy" id="135651"/>
    <lineage>
        <taxon>Eukaryota</taxon>
        <taxon>Metazoa</taxon>
        <taxon>Ecdysozoa</taxon>
        <taxon>Nematoda</taxon>
        <taxon>Chromadorea</taxon>
        <taxon>Rhabditida</taxon>
        <taxon>Rhabditina</taxon>
        <taxon>Rhabditomorpha</taxon>
        <taxon>Rhabditoidea</taxon>
        <taxon>Rhabditidae</taxon>
        <taxon>Peloderinae</taxon>
        <taxon>Caenorhabditis</taxon>
    </lineage>
</organism>
<evidence type="ECO:0000256" key="3">
    <source>
        <dbReference type="ARBA" id="ARBA00022833"/>
    </source>
</evidence>
<dbReference type="PRINTS" id="PR00047">
    <property type="entry name" value="STROIDFINGER"/>
</dbReference>
<keyword evidence="8 9" id="KW-0539">Nucleus</keyword>
<name>G0M9R2_CAEBE</name>
<dbReference type="InterPro" id="IPR035500">
    <property type="entry name" value="NHR-like_dom_sf"/>
</dbReference>
<keyword evidence="1 9" id="KW-0479">Metal-binding</keyword>
<feature type="domain" description="NR LBD" evidence="11">
    <location>
        <begin position="95"/>
        <end position="345"/>
    </location>
</feature>
<dbReference type="PANTHER" id="PTHR46011:SF3">
    <property type="entry name" value="NR LBD DOMAIN-CONTAINING PROTEIN-RELATED"/>
    <property type="match status" value="1"/>
</dbReference>
<dbReference type="FunCoup" id="G0M9R2">
    <property type="interactions" value="453"/>
</dbReference>
<keyword evidence="4 9" id="KW-0805">Transcription regulation</keyword>
<keyword evidence="5 9" id="KW-0238">DNA-binding</keyword>
<dbReference type="GO" id="GO:0043565">
    <property type="term" value="F:sequence-specific DNA binding"/>
    <property type="evidence" value="ECO:0007669"/>
    <property type="project" value="InterPro"/>
</dbReference>
<dbReference type="InterPro" id="IPR000536">
    <property type="entry name" value="Nucl_hrmn_rcpt_lig-bd"/>
</dbReference>
<evidence type="ECO:0000256" key="6">
    <source>
        <dbReference type="ARBA" id="ARBA00023163"/>
    </source>
</evidence>
<dbReference type="HOGENOM" id="CLU_007368_1_1_1"/>
<dbReference type="OMA" id="GRECPLF"/>
<protein>
    <submittedName>
        <fullName evidence="12">CBN-NHR-237 protein</fullName>
    </submittedName>
</protein>
<evidence type="ECO:0000259" key="11">
    <source>
        <dbReference type="PROSITE" id="PS51843"/>
    </source>
</evidence>
<dbReference type="GO" id="GO:0008270">
    <property type="term" value="F:zinc ion binding"/>
    <property type="evidence" value="ECO:0007669"/>
    <property type="project" value="UniProtKB-KW"/>
</dbReference>
<dbReference type="Pfam" id="PF00105">
    <property type="entry name" value="zf-C4"/>
    <property type="match status" value="1"/>
</dbReference>
<dbReference type="GO" id="GO:0006357">
    <property type="term" value="P:regulation of transcription by RNA polymerase II"/>
    <property type="evidence" value="ECO:0007669"/>
    <property type="project" value="TreeGrafter"/>
</dbReference>
<evidence type="ECO:0000256" key="8">
    <source>
        <dbReference type="ARBA" id="ARBA00023242"/>
    </source>
</evidence>
<dbReference type="OrthoDB" id="10018779at2759"/>
<keyword evidence="13" id="KW-1185">Reference proteome</keyword>
<evidence type="ECO:0000256" key="4">
    <source>
        <dbReference type="ARBA" id="ARBA00023015"/>
    </source>
</evidence>
<dbReference type="Gene3D" id="3.30.50.10">
    <property type="entry name" value="Erythroid Transcription Factor GATA-1, subunit A"/>
    <property type="match status" value="1"/>
</dbReference>
<dbReference type="Proteomes" id="UP000008068">
    <property type="component" value="Unassembled WGS sequence"/>
</dbReference>
<comment type="subcellular location">
    <subcellularLocation>
        <location evidence="9">Nucleus</location>
    </subcellularLocation>
</comment>
<evidence type="ECO:0000256" key="5">
    <source>
        <dbReference type="ARBA" id="ARBA00023125"/>
    </source>
</evidence>
<dbReference type="SMART" id="SM00430">
    <property type="entry name" value="HOLI"/>
    <property type="match status" value="1"/>
</dbReference>
<evidence type="ECO:0000313" key="13">
    <source>
        <dbReference type="Proteomes" id="UP000008068"/>
    </source>
</evidence>
<evidence type="ECO:0000313" key="12">
    <source>
        <dbReference type="EMBL" id="EGT31058.1"/>
    </source>
</evidence>
<evidence type="ECO:0000256" key="2">
    <source>
        <dbReference type="ARBA" id="ARBA00022771"/>
    </source>
</evidence>
<dbReference type="SUPFAM" id="SSF57716">
    <property type="entry name" value="Glucocorticoid receptor-like (DNA-binding domain)"/>
    <property type="match status" value="1"/>
</dbReference>
<proteinExistence type="inferred from homology"/>
<dbReference type="eggNOG" id="KOG3575">
    <property type="taxonomic scope" value="Eukaryota"/>
</dbReference>
<evidence type="ECO:0000256" key="9">
    <source>
        <dbReference type="RuleBase" id="RU004334"/>
    </source>
</evidence>
<accession>G0M9R2</accession>
<dbReference type="EMBL" id="GL379787">
    <property type="protein sequence ID" value="EGT31058.1"/>
    <property type="molecule type" value="Genomic_DNA"/>
</dbReference>
<dbReference type="STRING" id="135651.G0M9R2"/>
<evidence type="ECO:0000256" key="1">
    <source>
        <dbReference type="ARBA" id="ARBA00022723"/>
    </source>
</evidence>
<evidence type="ECO:0000259" key="10">
    <source>
        <dbReference type="PROSITE" id="PS51030"/>
    </source>
</evidence>
<dbReference type="AlphaFoldDB" id="G0M9R2"/>
<dbReference type="GO" id="GO:0003700">
    <property type="term" value="F:DNA-binding transcription factor activity"/>
    <property type="evidence" value="ECO:0007669"/>
    <property type="project" value="InterPro"/>
</dbReference>
<dbReference type="Pfam" id="PF00104">
    <property type="entry name" value="Hormone_recep"/>
    <property type="match status" value="1"/>
</dbReference>